<dbReference type="GO" id="GO:0005506">
    <property type="term" value="F:iron ion binding"/>
    <property type="evidence" value="ECO:0007669"/>
    <property type="project" value="InterPro"/>
</dbReference>
<dbReference type="GO" id="GO:0009055">
    <property type="term" value="F:electron transfer activity"/>
    <property type="evidence" value="ECO:0007669"/>
    <property type="project" value="InterPro"/>
</dbReference>
<keyword evidence="2 7" id="KW-0349">Heme</keyword>
<dbReference type="OrthoDB" id="5520910at2"/>
<proteinExistence type="predicted"/>
<dbReference type="PIRSF" id="PIRSF000027">
    <property type="entry name" value="Cytc_c_prime"/>
    <property type="match status" value="1"/>
</dbReference>
<dbReference type="Proteomes" id="UP000192761">
    <property type="component" value="Unassembled WGS sequence"/>
</dbReference>
<feature type="binding site" description="covalent" evidence="7">
    <location>
        <position position="133"/>
    </location>
    <ligand>
        <name>heme c</name>
        <dbReference type="ChEBI" id="CHEBI:61717"/>
    </ligand>
</feature>
<keyword evidence="5 6" id="KW-0408">Iron</keyword>
<gene>
    <name evidence="8" type="ORF">SAMN02745857_00698</name>
</gene>
<dbReference type="AlphaFoldDB" id="A0A1W1X614"/>
<evidence type="ECO:0000256" key="4">
    <source>
        <dbReference type="ARBA" id="ARBA00022982"/>
    </source>
</evidence>
<comment type="PTM">
    <text evidence="7">Binds 1 heme group per subunit.</text>
</comment>
<organism evidence="8 9">
    <name type="scientific">Andreprevotia lacus DSM 23236</name>
    <dbReference type="NCBI Taxonomy" id="1121001"/>
    <lineage>
        <taxon>Bacteria</taxon>
        <taxon>Pseudomonadati</taxon>
        <taxon>Pseudomonadota</taxon>
        <taxon>Betaproteobacteria</taxon>
        <taxon>Neisseriales</taxon>
        <taxon>Chitinibacteraceae</taxon>
        <taxon>Andreprevotia</taxon>
    </lineage>
</organism>
<dbReference type="Gene3D" id="1.20.120.10">
    <property type="entry name" value="Cytochrome c/b562"/>
    <property type="match status" value="1"/>
</dbReference>
<dbReference type="Pfam" id="PF01322">
    <property type="entry name" value="Cytochrom_C_2"/>
    <property type="match status" value="1"/>
</dbReference>
<dbReference type="PROSITE" id="PS51009">
    <property type="entry name" value="CYTCII"/>
    <property type="match status" value="1"/>
</dbReference>
<keyword evidence="1" id="KW-0813">Transport</keyword>
<feature type="binding site" description="covalent" evidence="7">
    <location>
        <position position="130"/>
    </location>
    <ligand>
        <name>heme c</name>
        <dbReference type="ChEBI" id="CHEBI:61717"/>
    </ligand>
</feature>
<sequence>MRLPVLLLLAIVTLSACQRVDPNSPQGKRQASMKQILHLSETLSGMARGRQPYVAADFSRTAQLLQQAARTPWQHFPEYTAAKPLDADAARAFNKAASDFETATDQLNKAAASGRVDDVRAPMWRVEDSCSACHRVFRPQ</sequence>
<dbReference type="GO" id="GO:0020037">
    <property type="term" value="F:heme binding"/>
    <property type="evidence" value="ECO:0007669"/>
    <property type="project" value="InterPro"/>
</dbReference>
<dbReference type="GO" id="GO:0022900">
    <property type="term" value="P:electron transport chain"/>
    <property type="evidence" value="ECO:0007669"/>
    <property type="project" value="InterPro"/>
</dbReference>
<feature type="binding site" description="axial binding residue" evidence="6">
    <location>
        <position position="134"/>
    </location>
    <ligand>
        <name>heme c</name>
        <dbReference type="ChEBI" id="CHEBI:61717"/>
    </ligand>
    <ligandPart>
        <name>Fe</name>
        <dbReference type="ChEBI" id="CHEBI:18248"/>
    </ligandPart>
</feature>
<evidence type="ECO:0000256" key="1">
    <source>
        <dbReference type="ARBA" id="ARBA00022448"/>
    </source>
</evidence>
<dbReference type="SUPFAM" id="SSF47175">
    <property type="entry name" value="Cytochromes"/>
    <property type="match status" value="1"/>
</dbReference>
<evidence type="ECO:0000256" key="6">
    <source>
        <dbReference type="PIRSR" id="PIRSR000027-1"/>
    </source>
</evidence>
<keyword evidence="3 6" id="KW-0479">Metal-binding</keyword>
<dbReference type="InterPro" id="IPR010980">
    <property type="entry name" value="Cyt_c/b562"/>
</dbReference>
<dbReference type="STRING" id="1121001.SAMN02745857_00698"/>
<protein>
    <submittedName>
        <fullName evidence="8">Cytochrome c556</fullName>
    </submittedName>
</protein>
<reference evidence="8 9" key="1">
    <citation type="submission" date="2017-04" db="EMBL/GenBank/DDBJ databases">
        <authorList>
            <person name="Afonso C.L."/>
            <person name="Miller P.J."/>
            <person name="Scott M.A."/>
            <person name="Spackman E."/>
            <person name="Goraichik I."/>
            <person name="Dimitrov K.M."/>
            <person name="Suarez D.L."/>
            <person name="Swayne D.E."/>
        </authorList>
    </citation>
    <scope>NUCLEOTIDE SEQUENCE [LARGE SCALE GENOMIC DNA]</scope>
    <source>
        <strain evidence="8 9">DSM 23236</strain>
    </source>
</reference>
<evidence type="ECO:0000256" key="2">
    <source>
        <dbReference type="ARBA" id="ARBA00022617"/>
    </source>
</evidence>
<name>A0A1W1X614_9NEIS</name>
<accession>A0A1W1X614</accession>
<evidence type="ECO:0000256" key="7">
    <source>
        <dbReference type="PIRSR" id="PIRSR000027-2"/>
    </source>
</evidence>
<dbReference type="InterPro" id="IPR012127">
    <property type="entry name" value="Cyt_c_prime"/>
</dbReference>
<keyword evidence="9" id="KW-1185">Reference proteome</keyword>
<evidence type="ECO:0000256" key="5">
    <source>
        <dbReference type="ARBA" id="ARBA00023004"/>
    </source>
</evidence>
<evidence type="ECO:0000256" key="3">
    <source>
        <dbReference type="ARBA" id="ARBA00022723"/>
    </source>
</evidence>
<dbReference type="InterPro" id="IPR002321">
    <property type="entry name" value="Cyt_c_II"/>
</dbReference>
<dbReference type="PROSITE" id="PS51257">
    <property type="entry name" value="PROKAR_LIPOPROTEIN"/>
    <property type="match status" value="1"/>
</dbReference>
<evidence type="ECO:0000313" key="9">
    <source>
        <dbReference type="Proteomes" id="UP000192761"/>
    </source>
</evidence>
<dbReference type="RefSeq" id="WP_084089156.1">
    <property type="nucleotide sequence ID" value="NZ_FWXD01000003.1"/>
</dbReference>
<dbReference type="EMBL" id="FWXD01000003">
    <property type="protein sequence ID" value="SMC19399.1"/>
    <property type="molecule type" value="Genomic_DNA"/>
</dbReference>
<evidence type="ECO:0000313" key="8">
    <source>
        <dbReference type="EMBL" id="SMC19399.1"/>
    </source>
</evidence>
<keyword evidence="4" id="KW-0249">Electron transport</keyword>
<dbReference type="GO" id="GO:0042597">
    <property type="term" value="C:periplasmic space"/>
    <property type="evidence" value="ECO:0007669"/>
    <property type="project" value="InterPro"/>
</dbReference>